<feature type="transmembrane region" description="Helical" evidence="9">
    <location>
        <begin position="1061"/>
        <end position="1083"/>
    </location>
</feature>
<keyword evidence="3 10" id="KW-0732">Signal</keyword>
<dbReference type="Pfam" id="PF00560">
    <property type="entry name" value="LRR_1"/>
    <property type="match status" value="6"/>
</dbReference>
<dbReference type="SMART" id="SM00369">
    <property type="entry name" value="LRR_TYP"/>
    <property type="match status" value="9"/>
</dbReference>
<keyword evidence="7 9" id="KW-0472">Membrane</keyword>
<evidence type="ECO:0000256" key="6">
    <source>
        <dbReference type="ARBA" id="ARBA00022840"/>
    </source>
</evidence>
<feature type="chain" id="PRO_5006621902" evidence="10">
    <location>
        <begin position="24"/>
        <end position="1423"/>
    </location>
</feature>
<dbReference type="SUPFAM" id="SSF52058">
    <property type="entry name" value="L domain-like"/>
    <property type="match status" value="1"/>
</dbReference>
<keyword evidence="9" id="KW-0812">Transmembrane</keyword>
<dbReference type="GO" id="GO:0005524">
    <property type="term" value="F:ATP binding"/>
    <property type="evidence" value="ECO:0007669"/>
    <property type="project" value="UniProtKB-KW"/>
</dbReference>
<feature type="signal peptide" evidence="10">
    <location>
        <begin position="1"/>
        <end position="23"/>
    </location>
</feature>
<evidence type="ECO:0000256" key="4">
    <source>
        <dbReference type="ARBA" id="ARBA00022737"/>
    </source>
</evidence>
<feature type="compositionally biased region" description="Polar residues" evidence="8">
    <location>
        <begin position="592"/>
        <end position="609"/>
    </location>
</feature>
<dbReference type="VEuPathDB" id="TriTrypDB:BSAL_85105"/>
<reference evidence="12" key="1">
    <citation type="submission" date="2015-09" db="EMBL/GenBank/DDBJ databases">
        <authorList>
            <consortium name="Pathogen Informatics"/>
        </authorList>
    </citation>
    <scope>NUCLEOTIDE SEQUENCE [LARGE SCALE GENOMIC DNA]</scope>
    <source>
        <strain evidence="12">Lake Konstanz</strain>
    </source>
</reference>
<keyword evidence="2" id="KW-0433">Leucine-rich repeat</keyword>
<evidence type="ECO:0000313" key="11">
    <source>
        <dbReference type="EMBL" id="CUG76329.1"/>
    </source>
</evidence>
<feature type="region of interest" description="Disordered" evidence="8">
    <location>
        <begin position="682"/>
        <end position="701"/>
    </location>
</feature>
<dbReference type="Pfam" id="PF13855">
    <property type="entry name" value="LRR_8"/>
    <property type="match status" value="1"/>
</dbReference>
<feature type="transmembrane region" description="Helical" evidence="9">
    <location>
        <begin position="991"/>
        <end position="1017"/>
    </location>
</feature>
<dbReference type="FunFam" id="3.80.10.10:FF:000383">
    <property type="entry name" value="Leucine-rich repeat receptor protein kinase EMS1"/>
    <property type="match status" value="2"/>
</dbReference>
<dbReference type="InterPro" id="IPR003591">
    <property type="entry name" value="Leu-rich_rpt_typical-subtyp"/>
</dbReference>
<feature type="region of interest" description="Disordered" evidence="8">
    <location>
        <begin position="559"/>
        <end position="609"/>
    </location>
</feature>
<evidence type="ECO:0000256" key="8">
    <source>
        <dbReference type="SAM" id="MobiDB-lite"/>
    </source>
</evidence>
<evidence type="ECO:0000256" key="7">
    <source>
        <dbReference type="ARBA" id="ARBA00023136"/>
    </source>
</evidence>
<feature type="transmembrane region" description="Helical" evidence="9">
    <location>
        <begin position="1228"/>
        <end position="1254"/>
    </location>
</feature>
<organism evidence="11 12">
    <name type="scientific">Bodo saltans</name>
    <name type="common">Flagellated protozoan</name>
    <dbReference type="NCBI Taxonomy" id="75058"/>
    <lineage>
        <taxon>Eukaryota</taxon>
        <taxon>Discoba</taxon>
        <taxon>Euglenozoa</taxon>
        <taxon>Kinetoplastea</taxon>
        <taxon>Metakinetoplastina</taxon>
        <taxon>Eubodonida</taxon>
        <taxon>Bodonidae</taxon>
        <taxon>Bodo</taxon>
    </lineage>
</organism>
<protein>
    <submittedName>
        <fullName evidence="11">GP46-like surface antigen, putative</fullName>
    </submittedName>
</protein>
<keyword evidence="4" id="KW-0677">Repeat</keyword>
<dbReference type="SUPFAM" id="SSF52047">
    <property type="entry name" value="RNI-like"/>
    <property type="match status" value="1"/>
</dbReference>
<gene>
    <name evidence="11" type="ORF">BSAL_85105</name>
</gene>
<name>A0A0S4J5C1_BODSA</name>
<dbReference type="Gene3D" id="3.80.10.10">
    <property type="entry name" value="Ribonuclease Inhibitor"/>
    <property type="match status" value="3"/>
</dbReference>
<accession>A0A0S4J5C1</accession>
<dbReference type="InterPro" id="IPR032675">
    <property type="entry name" value="LRR_dom_sf"/>
</dbReference>
<sequence>MALNIKSCCTLAAVAVWFMCVVAANGIGMCGCESRYSVLMELYNATNGSGWLNHLGWGQTSSCNTPWYGVVCNGTDVSELNLDSNQLYGTIPSSLGILSVLRVIKLQNNSLFGTLPPSLGNLAQLLHLNLRSNDFQGSLPESWSQLTSLNFLNLRSNGFVGSLPPSWSSMIGLKKKLNLRSNMLNGSLPDSWAAFKSLELLNLRSNKFTGSLPSSWSNMTQMKTLRLEDNALNGTLPSSWSTMSRLKRLHLNDNSLSGTLPPEWSAFTLMKSLHLSSNDLSGTLPSAWQSMTFLIHLKLRSNSFTGTVPSVWSSMTILQNLSLRSNYLNGSLPASWSSMTKLAELSIRSNDLTGSLPTSWSAMIAMEDLHMRSNGFTGSLPAAWASMLKLQWLNLRSNNLTGPLPSSWAVMTTLETLDLQNNNFIGSLPSSWGAMTNLQELHLNNNQLNSTLPVAWGQMESMEDLDLSANQLTGLLPSSWGNMTKLVALLLDENCLEGFVPGSYSSLALANVSLCQTRVHRRMINCSDDHQWPSYCESFISSSPSFAASESMSISASSLASESQSRSNTISDPASRSTSAKTSATLLRHDAPSNSTTPTMDTTRTISSSILTPTVSRSTLLSLGSLTPSQSAMLSGSSSHLSSTAATTKSATSITPKLSAALMQGEATDSLSRTISFTVSVPTSSSSFSFSSPSSYTPSTSSFRRRSLSSLVSNSAHPPQTLSLVDRANLSRSFSLSTRMCGGVFSYTTFVGLTNVVLTSNATTYFVEQPPVVVLQLPNDSQRVAVMAATANVVTLPVTRSVLSNRPALLVNISLESKLSGHQLQWLNITNVTRISASHQPCVFRISNQTFVASSEGFTFAVVVVIQPPENGWLAPGTSYFVDSSIMLVASLACDESVVLELAINIPCLAVPLASIASKVEAATKYSLIAAALTGGASSGSALGRVMATRSMVLCNADAAVGGGAVELHFEICGDDDPSSLVARSAILSNVLLLVAAAGTLFVCAAAWCFLCHTTFYEALLVVCLPSSVLPAWTVTLTSTSGAATLLWARIGASPCPIVDSLIGVVGVVFALCTTVVVILTWLDKVQLATDAPGFWRCIPVVHVARDADEQRNLSGWHPNLHLVTRVALHKRWRWTTTDHHSTEQPLKMSGGRRDDSLRAAAVLVSEFRVLWYAALDQGLLVLFACLSVVSGLNQVDDTLCRAATIITVALLLTQLIVLGIAHPFTTLFSFVHGLLTLTLTTVSVLAQFLYALLASSTTQDLWLIELTAGCNLAIVGVSAAKMLVDLIELGSAAKRRLLSASSLRSARRIIRQETHDEDVEVKTMLLRSHDDFSLEEESMGLMPLAEGQSNDNTLSVNFDSNVPHYFEMADSSSDNSNINFAPTDSLESSHVVRTEAEYSRLGADLSMAVDTYFLLAGPSDEN</sequence>
<evidence type="ECO:0000256" key="9">
    <source>
        <dbReference type="SAM" id="Phobius"/>
    </source>
</evidence>
<feature type="transmembrane region" description="Helical" evidence="9">
    <location>
        <begin position="1200"/>
        <end position="1222"/>
    </location>
</feature>
<feature type="transmembrane region" description="Helical" evidence="9">
    <location>
        <begin position="1029"/>
        <end position="1049"/>
    </location>
</feature>
<keyword evidence="12" id="KW-1185">Reference proteome</keyword>
<dbReference type="InterPro" id="IPR001611">
    <property type="entry name" value="Leu-rich_rpt"/>
</dbReference>
<evidence type="ECO:0000256" key="1">
    <source>
        <dbReference type="ARBA" id="ARBA00004167"/>
    </source>
</evidence>
<comment type="subcellular location">
    <subcellularLocation>
        <location evidence="1">Membrane</location>
        <topology evidence="1">Single-pass membrane protein</topology>
    </subcellularLocation>
</comment>
<keyword evidence="9" id="KW-1133">Transmembrane helix</keyword>
<dbReference type="Proteomes" id="UP000051952">
    <property type="component" value="Unassembled WGS sequence"/>
</dbReference>
<evidence type="ECO:0000256" key="3">
    <source>
        <dbReference type="ARBA" id="ARBA00022729"/>
    </source>
</evidence>
<dbReference type="PANTHER" id="PTHR48053:SF71">
    <property type="entry name" value="LEUCINE RICH REPEAT FAMILY PROTEIN, EXPRESSED"/>
    <property type="match status" value="1"/>
</dbReference>
<keyword evidence="5" id="KW-0547">Nucleotide-binding</keyword>
<feature type="compositionally biased region" description="Low complexity" evidence="8">
    <location>
        <begin position="574"/>
        <end position="585"/>
    </location>
</feature>
<dbReference type="FunFam" id="3.80.10.10:FF:000095">
    <property type="entry name" value="LRR receptor-like serine/threonine-protein kinase GSO1"/>
    <property type="match status" value="1"/>
</dbReference>
<dbReference type="OrthoDB" id="5917255at2759"/>
<evidence type="ECO:0000256" key="5">
    <source>
        <dbReference type="ARBA" id="ARBA00022741"/>
    </source>
</evidence>
<dbReference type="GO" id="GO:0016020">
    <property type="term" value="C:membrane"/>
    <property type="evidence" value="ECO:0007669"/>
    <property type="project" value="UniProtKB-SubCell"/>
</dbReference>
<dbReference type="EMBL" id="CYKH01000994">
    <property type="protein sequence ID" value="CUG76329.1"/>
    <property type="molecule type" value="Genomic_DNA"/>
</dbReference>
<dbReference type="PROSITE" id="PS51257">
    <property type="entry name" value="PROKAR_LIPOPROTEIN"/>
    <property type="match status" value="1"/>
</dbReference>
<keyword evidence="6" id="KW-0067">ATP-binding</keyword>
<feature type="transmembrane region" description="Helical" evidence="9">
    <location>
        <begin position="1170"/>
        <end position="1193"/>
    </location>
</feature>
<evidence type="ECO:0000313" key="12">
    <source>
        <dbReference type="Proteomes" id="UP000051952"/>
    </source>
</evidence>
<evidence type="ECO:0000256" key="10">
    <source>
        <dbReference type="SAM" id="SignalP"/>
    </source>
</evidence>
<dbReference type="InterPro" id="IPR051716">
    <property type="entry name" value="Plant_RL_S/T_kinase"/>
</dbReference>
<evidence type="ECO:0000256" key="2">
    <source>
        <dbReference type="ARBA" id="ARBA00022614"/>
    </source>
</evidence>
<proteinExistence type="predicted"/>
<dbReference type="PANTHER" id="PTHR48053">
    <property type="entry name" value="LEUCINE RICH REPEAT FAMILY PROTEIN, EXPRESSED"/>
    <property type="match status" value="1"/>
</dbReference>